<comment type="caution">
    <text evidence="1">The sequence shown here is derived from an EMBL/GenBank/DDBJ whole genome shotgun (WGS) entry which is preliminary data.</text>
</comment>
<reference evidence="1" key="1">
    <citation type="submission" date="2023-03" db="EMBL/GenBank/DDBJ databases">
        <title>Massive genome expansion in bonnet fungi (Mycena s.s.) driven by repeated elements and novel gene families across ecological guilds.</title>
        <authorList>
            <consortium name="Lawrence Berkeley National Laboratory"/>
            <person name="Harder C.B."/>
            <person name="Miyauchi S."/>
            <person name="Viragh M."/>
            <person name="Kuo A."/>
            <person name="Thoen E."/>
            <person name="Andreopoulos B."/>
            <person name="Lu D."/>
            <person name="Skrede I."/>
            <person name="Drula E."/>
            <person name="Henrissat B."/>
            <person name="Morin E."/>
            <person name="Kohler A."/>
            <person name="Barry K."/>
            <person name="LaButti K."/>
            <person name="Morin E."/>
            <person name="Salamov A."/>
            <person name="Lipzen A."/>
            <person name="Mereny Z."/>
            <person name="Hegedus B."/>
            <person name="Baldrian P."/>
            <person name="Stursova M."/>
            <person name="Weitz H."/>
            <person name="Taylor A."/>
            <person name="Grigoriev I.V."/>
            <person name="Nagy L.G."/>
            <person name="Martin F."/>
            <person name="Kauserud H."/>
        </authorList>
    </citation>
    <scope>NUCLEOTIDE SEQUENCE</scope>
    <source>
        <strain evidence="1">CBHHK067</strain>
    </source>
</reference>
<gene>
    <name evidence="1" type="ORF">B0H17DRAFT_1190589</name>
</gene>
<dbReference type="EMBL" id="JARKIE010000001">
    <property type="protein sequence ID" value="KAJ7710909.1"/>
    <property type="molecule type" value="Genomic_DNA"/>
</dbReference>
<sequence length="346" mass="37333">MNHLWAITAISRLLPDFWTRDAEMMSVALLSSSKANAPANGEPAMLRTKDMSSAPDNAYVDILKSVIILETRLGLLLDVKPGPTVAADALHDAFPQDQALDAIAQSAWLNDDSDLEMADAGAQIQGLYAAARDNVGFSHLKNRGTMAMSAAYDGAFNPNPTDASPSSLIPATSPNHIIQHPIPHDIGMDIVAHPQPFTAPESSPNRLKNRHPPSSPTFPLIPWYRIIVSLRAQNTVRETPESFSSSAALIQALHSQLEAFDSAAQTSADSTSPTFVFHGEWHAYHQRDVSPRILAGTVKNNIEAACGIHFRSIVCNSPPSISERRYIGGSTKLFLFCSSSTPSASD</sequence>
<evidence type="ECO:0000313" key="2">
    <source>
        <dbReference type="Proteomes" id="UP001221757"/>
    </source>
</evidence>
<proteinExistence type="predicted"/>
<protein>
    <submittedName>
        <fullName evidence="1">Uncharacterized protein</fullName>
    </submittedName>
</protein>
<keyword evidence="2" id="KW-1185">Reference proteome</keyword>
<evidence type="ECO:0000313" key="1">
    <source>
        <dbReference type="EMBL" id="KAJ7710909.1"/>
    </source>
</evidence>
<organism evidence="1 2">
    <name type="scientific">Mycena rosella</name>
    <name type="common">Pink bonnet</name>
    <name type="synonym">Agaricus rosellus</name>
    <dbReference type="NCBI Taxonomy" id="1033263"/>
    <lineage>
        <taxon>Eukaryota</taxon>
        <taxon>Fungi</taxon>
        <taxon>Dikarya</taxon>
        <taxon>Basidiomycota</taxon>
        <taxon>Agaricomycotina</taxon>
        <taxon>Agaricomycetes</taxon>
        <taxon>Agaricomycetidae</taxon>
        <taxon>Agaricales</taxon>
        <taxon>Marasmiineae</taxon>
        <taxon>Mycenaceae</taxon>
        <taxon>Mycena</taxon>
    </lineage>
</organism>
<name>A0AAD7H2V6_MYCRO</name>
<dbReference type="AlphaFoldDB" id="A0AAD7H2V6"/>
<accession>A0AAD7H2V6</accession>
<dbReference type="Proteomes" id="UP001221757">
    <property type="component" value="Unassembled WGS sequence"/>
</dbReference>